<name>A0A8H3XKE1_GIGMA</name>
<gene>
    <name evidence="1" type="ORF">F8M41_025274</name>
</gene>
<comment type="caution">
    <text evidence="1">The sequence shown here is derived from an EMBL/GenBank/DDBJ whole genome shotgun (WGS) entry which is preliminary data.</text>
</comment>
<reference evidence="1 2" key="1">
    <citation type="journal article" date="2019" name="Environ. Microbiol.">
        <title>At the nexus of three kingdoms: the genome of the mycorrhizal fungus Gigaspora margarita provides insights into plant, endobacterial and fungal interactions.</title>
        <authorList>
            <person name="Venice F."/>
            <person name="Ghignone S."/>
            <person name="Salvioli di Fossalunga A."/>
            <person name="Amselem J."/>
            <person name="Novero M."/>
            <person name="Xianan X."/>
            <person name="Sedzielewska Toro K."/>
            <person name="Morin E."/>
            <person name="Lipzen A."/>
            <person name="Grigoriev I.V."/>
            <person name="Henrissat B."/>
            <person name="Martin F.M."/>
            <person name="Bonfante P."/>
        </authorList>
    </citation>
    <scope>NUCLEOTIDE SEQUENCE [LARGE SCALE GENOMIC DNA]</scope>
    <source>
        <strain evidence="1 2">BEG34</strain>
    </source>
</reference>
<evidence type="ECO:0000313" key="2">
    <source>
        <dbReference type="Proteomes" id="UP000439903"/>
    </source>
</evidence>
<sequence length="127" mass="15290">MANRNILVDSIPKIQNIFFIYEVVDASDYKNYLLRLYLIDNLTILKANAYLTKEENNIIRKIEKYWERYNTYSDDITCYYRKVARENDFEMGSSSEPGYLPVGDEKEDYIYMLQFDIFFYNNPIPLK</sequence>
<organism evidence="1 2">
    <name type="scientific">Gigaspora margarita</name>
    <dbReference type="NCBI Taxonomy" id="4874"/>
    <lineage>
        <taxon>Eukaryota</taxon>
        <taxon>Fungi</taxon>
        <taxon>Fungi incertae sedis</taxon>
        <taxon>Mucoromycota</taxon>
        <taxon>Glomeromycotina</taxon>
        <taxon>Glomeromycetes</taxon>
        <taxon>Diversisporales</taxon>
        <taxon>Gigasporaceae</taxon>
        <taxon>Gigaspora</taxon>
    </lineage>
</organism>
<accession>A0A8H3XKE1</accession>
<keyword evidence="2" id="KW-1185">Reference proteome</keyword>
<dbReference type="Proteomes" id="UP000439903">
    <property type="component" value="Unassembled WGS sequence"/>
</dbReference>
<evidence type="ECO:0000313" key="1">
    <source>
        <dbReference type="EMBL" id="KAF0471036.1"/>
    </source>
</evidence>
<dbReference type="AlphaFoldDB" id="A0A8H3XKE1"/>
<protein>
    <submittedName>
        <fullName evidence="1">Uncharacterized protein</fullName>
    </submittedName>
</protein>
<dbReference type="EMBL" id="WTPW01000897">
    <property type="protein sequence ID" value="KAF0471036.1"/>
    <property type="molecule type" value="Genomic_DNA"/>
</dbReference>
<proteinExistence type="predicted"/>